<protein>
    <submittedName>
        <fullName evidence="3">SRPBCC family protein</fullName>
    </submittedName>
</protein>
<accession>A0A0M7DCR7</accession>
<dbReference type="AlphaFoldDB" id="A0A0D6IH39"/>
<dbReference type="InterPro" id="IPR013538">
    <property type="entry name" value="ASHA1/2-like_C"/>
</dbReference>
<dbReference type="eggNOG" id="COG3832">
    <property type="taxonomic scope" value="Bacteria"/>
</dbReference>
<organism evidence="3 4">
    <name type="scientific">Alcaligenes xylosoxydans xylosoxydans</name>
    <name type="common">Achromobacter xylosoxidans</name>
    <dbReference type="NCBI Taxonomy" id="85698"/>
    <lineage>
        <taxon>Bacteria</taxon>
        <taxon>Pseudomonadati</taxon>
        <taxon>Pseudomonadota</taxon>
        <taxon>Betaproteobacteria</taxon>
        <taxon>Burkholderiales</taxon>
        <taxon>Alcaligenaceae</taxon>
        <taxon>Achromobacter</taxon>
    </lineage>
</organism>
<dbReference type="KEGG" id="axx:ERS451415_04935"/>
<dbReference type="SUPFAM" id="SSF55961">
    <property type="entry name" value="Bet v1-like"/>
    <property type="match status" value="1"/>
</dbReference>
<gene>
    <name evidence="3" type="ORF">O9570_19690</name>
</gene>
<accession>A0A0D6IH39</accession>
<evidence type="ECO:0000259" key="2">
    <source>
        <dbReference type="Pfam" id="PF08327"/>
    </source>
</evidence>
<evidence type="ECO:0000256" key="1">
    <source>
        <dbReference type="ARBA" id="ARBA00006817"/>
    </source>
</evidence>
<reference evidence="3" key="1">
    <citation type="submission" date="2022-12" db="EMBL/GenBank/DDBJ databases">
        <authorList>
            <person name="Voronina O.L."/>
            <person name="Kunda M.S."/>
            <person name="Ryzhova N."/>
            <person name="Aksenova E.I."/>
        </authorList>
    </citation>
    <scope>NUCLEOTIDE SEQUENCE</scope>
    <source>
        <strain evidence="3">SCCH136:Ach223948</strain>
    </source>
</reference>
<dbReference type="InterPro" id="IPR023393">
    <property type="entry name" value="START-like_dom_sf"/>
</dbReference>
<comment type="caution">
    <text evidence="3">The sequence shown here is derived from an EMBL/GenBank/DDBJ whole genome shotgun (WGS) entry which is preliminary data.</text>
</comment>
<feature type="domain" description="Activator of Hsp90 ATPase homologue 1/2-like C-terminal" evidence="2">
    <location>
        <begin position="21"/>
        <end position="153"/>
    </location>
</feature>
<sequence>MSEYGVVTSPTSLCFTRVLPASVERVWAFLTESDKRGLWLATGDMELREGGGVTLRFVHADLSSVAEPTPEPYRPYENGVTTHGVITRCEPPRLLAFTWGGSPGEPSEVTFELSPQGDDTRLVLTHRKLASRAGMIDVAGGWHTHLGVLSARLAGREPGPFWSALLRWEADYQARIPAQ</sequence>
<proteinExistence type="inferred from homology"/>
<evidence type="ECO:0000313" key="4">
    <source>
        <dbReference type="Proteomes" id="UP001141992"/>
    </source>
</evidence>
<dbReference type="RefSeq" id="WP_006385583.1">
    <property type="nucleotide sequence ID" value="NZ_CABIYZ010000008.1"/>
</dbReference>
<dbReference type="EMBL" id="JAPZVI010000017">
    <property type="protein sequence ID" value="MCZ8403687.1"/>
    <property type="molecule type" value="Genomic_DNA"/>
</dbReference>
<dbReference type="Gene3D" id="3.30.530.20">
    <property type="match status" value="1"/>
</dbReference>
<comment type="similarity">
    <text evidence="1">Belongs to the AHA1 family.</text>
</comment>
<name>A0A0D6IH39_ALCXX</name>
<dbReference type="Proteomes" id="UP001141992">
    <property type="component" value="Unassembled WGS sequence"/>
</dbReference>
<evidence type="ECO:0000313" key="3">
    <source>
        <dbReference type="EMBL" id="MCZ8403687.1"/>
    </source>
</evidence>
<dbReference type="Pfam" id="PF08327">
    <property type="entry name" value="AHSA1"/>
    <property type="match status" value="1"/>
</dbReference>
<dbReference type="CDD" id="cd08899">
    <property type="entry name" value="SRPBCC_CalC_Aha1-like_6"/>
    <property type="match status" value="1"/>
</dbReference>